<feature type="compositionally biased region" description="Acidic residues" evidence="1">
    <location>
        <begin position="272"/>
        <end position="337"/>
    </location>
</feature>
<dbReference type="AlphaFoldDB" id="A0A3Q0KXY0"/>
<protein>
    <recommendedName>
        <fullName evidence="5">Thrombospondin type 3 repeat-containing protein</fullName>
    </recommendedName>
</protein>
<keyword evidence="2" id="KW-0732">Signal</keyword>
<feature type="chain" id="PRO_5018157456" description="Thrombospondin type 3 repeat-containing protein" evidence="2">
    <location>
        <begin position="21"/>
        <end position="1040"/>
    </location>
</feature>
<dbReference type="Proteomes" id="UP000002275">
    <property type="component" value="Chromosome II"/>
</dbReference>
<organism evidence="3 4">
    <name type="scientific">Vibrio vulnificus (strain CMCP6)</name>
    <dbReference type="NCBI Taxonomy" id="216895"/>
    <lineage>
        <taxon>Bacteria</taxon>
        <taxon>Pseudomonadati</taxon>
        <taxon>Pseudomonadota</taxon>
        <taxon>Gammaproteobacteria</taxon>
        <taxon>Vibrionales</taxon>
        <taxon>Vibrionaceae</taxon>
        <taxon>Vibrio</taxon>
    </lineage>
</organism>
<name>A0A3Q0KXY0_VIBVU</name>
<feature type="compositionally biased region" description="Basic and acidic residues" evidence="1">
    <location>
        <begin position="217"/>
        <end position="228"/>
    </location>
</feature>
<evidence type="ECO:0000313" key="4">
    <source>
        <dbReference type="Proteomes" id="UP000002275"/>
    </source>
</evidence>
<dbReference type="PANTHER" id="PTHR10199:SF119">
    <property type="entry name" value="RE20510P"/>
    <property type="match status" value="1"/>
</dbReference>
<reference evidence="3 4" key="2">
    <citation type="journal article" date="2003" name="Infect. Immun.">
        <title>Characterization and pathogenic significance of Vibrio vulnificus antigens preferentially expressed in septicemic patients.</title>
        <authorList>
            <person name="Kim Y.R."/>
            <person name="Lee S.E."/>
            <person name="Kim C.M."/>
            <person name="Kim S.Y."/>
            <person name="Shin E.K."/>
            <person name="Shin D.H."/>
            <person name="Chung S.S."/>
            <person name="Choy H.E."/>
            <person name="Progulske-Fox A."/>
            <person name="Hillman J.D."/>
            <person name="Handfield M."/>
            <person name="Rhee J.H."/>
        </authorList>
    </citation>
    <scope>NUCLEOTIDE SEQUENCE [LARGE SCALE GENOMIC DNA]</scope>
    <source>
        <strain evidence="3 4">CMCP6</strain>
    </source>
</reference>
<proteinExistence type="predicted"/>
<feature type="compositionally biased region" description="Acidic residues" evidence="1">
    <location>
        <begin position="394"/>
        <end position="407"/>
    </location>
</feature>
<evidence type="ECO:0008006" key="5">
    <source>
        <dbReference type="Google" id="ProtNLM"/>
    </source>
</evidence>
<gene>
    <name evidence="3" type="ordered locus">VV2_0388</name>
</gene>
<dbReference type="SUPFAM" id="SSF103647">
    <property type="entry name" value="TSP type-3 repeat"/>
    <property type="match status" value="2"/>
</dbReference>
<dbReference type="PROSITE" id="PS51257">
    <property type="entry name" value="PROKAR_LIPOPROTEIN"/>
    <property type="match status" value="1"/>
</dbReference>
<dbReference type="PANTHER" id="PTHR10199">
    <property type="entry name" value="THROMBOSPONDIN"/>
    <property type="match status" value="1"/>
</dbReference>
<accession>A0A3Q0KXY0</accession>
<feature type="compositionally biased region" description="Acidic residues" evidence="1">
    <location>
        <begin position="359"/>
        <end position="372"/>
    </location>
</feature>
<dbReference type="EMBL" id="AE016796">
    <property type="protein sequence ID" value="AAO07344.2"/>
    <property type="molecule type" value="Genomic_DNA"/>
</dbReference>
<evidence type="ECO:0000313" key="3">
    <source>
        <dbReference type="EMBL" id="AAO07344.2"/>
    </source>
</evidence>
<dbReference type="KEGG" id="vvu:VV2_0388"/>
<feature type="region of interest" description="Disordered" evidence="1">
    <location>
        <begin position="215"/>
        <end position="414"/>
    </location>
</feature>
<dbReference type="Gene3D" id="4.10.1080.10">
    <property type="entry name" value="TSP type-3 repeat"/>
    <property type="match status" value="1"/>
</dbReference>
<reference evidence="4" key="1">
    <citation type="submission" date="2002-12" db="EMBL/GenBank/DDBJ databases">
        <title>Complete genome sequence of Vibrio vulnificus CMCP6.</title>
        <authorList>
            <person name="Rhee J.H."/>
            <person name="Kim S.Y."/>
            <person name="Chung S.S."/>
            <person name="Kim J.J."/>
            <person name="Moon Y.H."/>
            <person name="Jeong H."/>
            <person name="Choy H.E."/>
        </authorList>
    </citation>
    <scope>NUCLEOTIDE SEQUENCE [LARGE SCALE GENOMIC DNA]</scope>
    <source>
        <strain evidence="4">CMCP6</strain>
    </source>
</reference>
<evidence type="ECO:0000256" key="2">
    <source>
        <dbReference type="SAM" id="SignalP"/>
    </source>
</evidence>
<dbReference type="RefSeq" id="WP_011081345.1">
    <property type="nucleotide sequence ID" value="NC_004460.2"/>
</dbReference>
<reference evidence="3 4" key="3">
    <citation type="journal article" date="2011" name="Mol. Syst. Biol.">
        <title>Integrative genome-scale metabolic analysis of Vibrio vulnificus for drug targeting and discovery.</title>
        <authorList>
            <person name="Kim H.U."/>
            <person name="Kim S.Y."/>
            <person name="Jeong H."/>
            <person name="Kim T.Y."/>
            <person name="Kim J.J."/>
            <person name="Choy H.E."/>
            <person name="Yi K.Y."/>
            <person name="Rhee J.H."/>
            <person name="Lee S.Y."/>
        </authorList>
    </citation>
    <scope>NUCLEOTIDE SEQUENCE [LARGE SCALE GENOMIC DNA]</scope>
    <source>
        <strain evidence="3 4">CMCP6</strain>
    </source>
</reference>
<sequence>MNKNKIVMALGLSVSVGLLGCGGGSSSSSGGSSSSSYSVTAIDGYLQNAQVWLDLNKNFIWDTGEPKATTGAGGKATLDVTGVDNPESYPIVVKAIKGKTVDEDTGNTIATDYVMSAPAGEQDITPLSTMVHVLLERDETLTKDEAVQTVATQLGITSDDVLGDYIEDNDVEAAFGAKTLVSSGVLPETPEELASEADEETTTTSTFLTEAQTVNTETKEHIETEKSALGEGEELNLDDKVGTFDPVTGTVTFEEDSDGDGVANSQDWAPDNSEEWLDSDGDDIGDNADTDDDNDGTLDVDDAFPFDAEETTDTDDDGIGNNTDTDDDNDGTLDTDDAFPLNPEETVDTDKDGVGNNADTDDDNDGALDGDDAFPLNPEETTDTDKDGIGNNADTDDDNDGILDVDDSNPTVPDLNPIEQVIQFMQNNSMFYALWADHEYNDATGTESVEIYVEKFTLANNIGTVTEAYQMLPDGRKVADEPDANDEDDIVLGPNGWQTFNDTYAIAINSDAVSVYPEEVPSLTNTAYGYVKDLSGLNMAEHSGELGDYVDADAVFPEGAEGGIVKLTADVDQYFLWFKPWFWRASGNTSDDGHNATNLTEIQVAPADISQTGDDVHTAKGISIGMHVGVQFVTDGTTRFMTLDWWNESTQQPGTVTINGTGTWSQVVVNGETIIRYSVPDSVVEAWGEVWDNDSQQLILSVYGGIVHSGDYLLAGQSEEDDEGYLLNETAKEALIGAVNLPGWCPITEVASGATLADFQAQIADCQLPVMDPEGAVLYRVNSSGETRVQAYAANNEALRFKNGTPSTKYWMVNQEGTLEFGDDAQNIWDYKRAIMDVDEDGILSMATFDPETGEISLGLYQEVDLSQPFTYCETSNSDWDEVNEVPTTFFSFNTYADALKGCVDDTAYRAAKFTSTFIGEQLVMKDEDGTITFLANNTGTFVSTDENIQFTWTEHDAENGIIALSYSFVDDNQVAQNNTTYMGFAYSNGIQFNVKGFTVSTEWNGNTIDSQGEIWDGLFIHPESEQTLINYGFIEAPTP</sequence>
<feature type="signal peptide" evidence="2">
    <location>
        <begin position="1"/>
        <end position="20"/>
    </location>
</feature>
<evidence type="ECO:0000256" key="1">
    <source>
        <dbReference type="SAM" id="MobiDB-lite"/>
    </source>
</evidence>
<dbReference type="InterPro" id="IPR028974">
    <property type="entry name" value="TSP_type-3_rpt"/>
</dbReference>
<dbReference type="GO" id="GO:0005509">
    <property type="term" value="F:calcium ion binding"/>
    <property type="evidence" value="ECO:0007669"/>
    <property type="project" value="InterPro"/>
</dbReference>